<accession>A0A0W8F303</accession>
<name>A0A0W8F303_9ZZZZ</name>
<organism evidence="1">
    <name type="scientific">hydrocarbon metagenome</name>
    <dbReference type="NCBI Taxonomy" id="938273"/>
    <lineage>
        <taxon>unclassified sequences</taxon>
        <taxon>metagenomes</taxon>
        <taxon>ecological metagenomes</taxon>
    </lineage>
</organism>
<dbReference type="AlphaFoldDB" id="A0A0W8F303"/>
<evidence type="ECO:0000313" key="1">
    <source>
        <dbReference type="EMBL" id="KUG15181.1"/>
    </source>
</evidence>
<sequence length="97" mass="10482">MTADLDLRYDQEMVRYLNHETRLSGMMNPPFPVVVQQSAVIKNGMQEGPSCSAGTQGLGIYRNKAVSAVATCIAQEKGSIAASFLYITEKKNKAGSP</sequence>
<dbReference type="EMBL" id="LNQE01001579">
    <property type="protein sequence ID" value="KUG15181.1"/>
    <property type="molecule type" value="Genomic_DNA"/>
</dbReference>
<gene>
    <name evidence="1" type="ORF">ASZ90_015174</name>
</gene>
<proteinExistence type="predicted"/>
<protein>
    <submittedName>
        <fullName evidence="1">Uncharacterized protein</fullName>
    </submittedName>
</protein>
<comment type="caution">
    <text evidence="1">The sequence shown here is derived from an EMBL/GenBank/DDBJ whole genome shotgun (WGS) entry which is preliminary data.</text>
</comment>
<reference evidence="1" key="1">
    <citation type="journal article" date="2015" name="Proc. Natl. Acad. Sci. U.S.A.">
        <title>Networks of energetic and metabolic interactions define dynamics in microbial communities.</title>
        <authorList>
            <person name="Embree M."/>
            <person name="Liu J.K."/>
            <person name="Al-Bassam M.M."/>
            <person name="Zengler K."/>
        </authorList>
    </citation>
    <scope>NUCLEOTIDE SEQUENCE</scope>
</reference>